<organism evidence="1 2">
    <name type="scientific">Streptomyces agglomeratus</name>
    <dbReference type="NCBI Taxonomy" id="285458"/>
    <lineage>
        <taxon>Bacteria</taxon>
        <taxon>Bacillati</taxon>
        <taxon>Actinomycetota</taxon>
        <taxon>Actinomycetes</taxon>
        <taxon>Kitasatosporales</taxon>
        <taxon>Streptomycetaceae</taxon>
        <taxon>Streptomyces</taxon>
    </lineage>
</organism>
<dbReference type="AlphaFoldDB" id="A0A1E5P421"/>
<sequence>MSENLGTIWVCTNCMMHHANGECGCCHDDCNHEGYEPLSAIEAPAHVAMGMATEEHSEDCQVRTTGEWTDNEECDCDRNTYSTSQCEGCGSYLHGERHAMTLFGG</sequence>
<evidence type="ECO:0000313" key="2">
    <source>
        <dbReference type="Proteomes" id="UP000095759"/>
    </source>
</evidence>
<dbReference type="Proteomes" id="UP000095759">
    <property type="component" value="Unassembled WGS sequence"/>
</dbReference>
<accession>A0A1E5P421</accession>
<gene>
    <name evidence="1" type="ORF">AS594_07030</name>
</gene>
<comment type="caution">
    <text evidence="1">The sequence shown here is derived from an EMBL/GenBank/DDBJ whole genome shotgun (WGS) entry which is preliminary data.</text>
</comment>
<reference evidence="1 2" key="1">
    <citation type="submission" date="2016-08" db="EMBL/GenBank/DDBJ databases">
        <title>Complete genome sequence of Streptomyces agglomeratus strain 6-3-2, a novel anti-MRSA actinomycete isolated from Wuli of Tebit, China.</title>
        <authorList>
            <person name="Chen X."/>
        </authorList>
    </citation>
    <scope>NUCLEOTIDE SEQUENCE [LARGE SCALE GENOMIC DNA]</scope>
    <source>
        <strain evidence="1 2">6-3-2</strain>
    </source>
</reference>
<dbReference type="OrthoDB" id="6912571at2"/>
<dbReference type="RefSeq" id="WP_069935002.1">
    <property type="nucleotide sequence ID" value="NZ_MEHJ01000001.1"/>
</dbReference>
<evidence type="ECO:0000313" key="1">
    <source>
        <dbReference type="EMBL" id="OEJ24275.1"/>
    </source>
</evidence>
<keyword evidence="2" id="KW-1185">Reference proteome</keyword>
<name>A0A1E5P421_9ACTN</name>
<dbReference type="EMBL" id="MEHJ01000001">
    <property type="protein sequence ID" value="OEJ24275.1"/>
    <property type="molecule type" value="Genomic_DNA"/>
</dbReference>
<proteinExistence type="predicted"/>
<protein>
    <submittedName>
        <fullName evidence="1">Uncharacterized protein</fullName>
    </submittedName>
</protein>